<keyword evidence="1" id="KW-0472">Membrane</keyword>
<dbReference type="EMBL" id="PKFP01000003">
    <property type="protein sequence ID" value="PVH15624.1"/>
    <property type="molecule type" value="Genomic_DNA"/>
</dbReference>
<feature type="transmembrane region" description="Helical" evidence="1">
    <location>
        <begin position="296"/>
        <end position="316"/>
    </location>
</feature>
<sequence>MGDLENNSPHPRIEKDAFNKITFLTTAGLSVLVFQVCLLAGPLYSKNTPAFQIGLIELITLIEASQFATVFGFLVGYRPVVLVGFSISTLWPVVAQMSKPYESNALKNIVFITKWLCVSVIQGMVLTTIHHFKDLGKQKFSVIGLLGIALTFGANMAVVIAVPVNWLAIVFGAYSLAMLILSYFTVPDTPRWLEEVSFTKLLPHIIGYFGSALATFVWLQYQYLFKSWLFGTLFSVVCFAAGIYSLIMLNYGFPDSWKEDTSAFLTTYTLSMLVFQVFFGSGPLYSKDTEPIAITLYQMLGNVGFSVFSISIGFLAGFRVVTLVGFLIMALWPTVVQLSILYDSDALRNIGILTQWSLDCVLAGMTYVALYHFKHLGKRKLLKFCVIEAAVGVIANLAILMLVPSNWLPWLFSAYCWAMLVISYYTVPDTPRWLENVSLLGLLPHITGFMGYMSTAFVWLQYKGSFQNRLSYVLFSVACVAAGLFSFAVLGLGFPQNWKEERRARLSRLEEMNSWFRIE</sequence>
<evidence type="ECO:0000256" key="1">
    <source>
        <dbReference type="SAM" id="Phobius"/>
    </source>
</evidence>
<dbReference type="AlphaFoldDB" id="A0A2V1ADN7"/>
<dbReference type="GeneID" id="37003470"/>
<feature type="transmembrane region" description="Helical" evidence="1">
    <location>
        <begin position="109"/>
        <end position="128"/>
    </location>
</feature>
<feature type="transmembrane region" description="Helical" evidence="1">
    <location>
        <begin position="472"/>
        <end position="494"/>
    </location>
</feature>
<gene>
    <name evidence="2" type="ORF">CXQ87_003470</name>
</gene>
<protein>
    <submittedName>
        <fullName evidence="2">Uncharacterized protein</fullName>
    </submittedName>
</protein>
<feature type="transmembrane region" description="Helical" evidence="1">
    <location>
        <begin position="198"/>
        <end position="221"/>
    </location>
</feature>
<evidence type="ECO:0000313" key="3">
    <source>
        <dbReference type="Proteomes" id="UP000244406"/>
    </source>
</evidence>
<feature type="transmembrane region" description="Helical" evidence="1">
    <location>
        <begin position="21"/>
        <end position="44"/>
    </location>
</feature>
<comment type="caution">
    <text evidence="2">The sequence shown here is derived from an EMBL/GenBank/DDBJ whole genome shotgun (WGS) entry which is preliminary data.</text>
</comment>
<feature type="transmembrane region" description="Helical" evidence="1">
    <location>
        <begin position="140"/>
        <end position="160"/>
    </location>
</feature>
<keyword evidence="1" id="KW-0812">Transmembrane</keyword>
<feature type="transmembrane region" description="Helical" evidence="1">
    <location>
        <begin position="439"/>
        <end position="460"/>
    </location>
</feature>
<dbReference type="Proteomes" id="UP000244406">
    <property type="component" value="Unassembled WGS sequence"/>
</dbReference>
<feature type="transmembrane region" description="Helical" evidence="1">
    <location>
        <begin position="385"/>
        <end position="403"/>
    </location>
</feature>
<keyword evidence="3" id="KW-1185">Reference proteome</keyword>
<proteinExistence type="predicted"/>
<reference evidence="2 3" key="1">
    <citation type="submission" date="2017-12" db="EMBL/GenBank/DDBJ databases">
        <title>Genome Sequence of the Amphotericin B-resistant Candida duobushaemulonii strain, B09383.</title>
        <authorList>
            <person name="Chow N.A."/>
            <person name="Gade L."/>
            <person name="Batra D."/>
            <person name="Rowe L.A."/>
            <person name="Loparev V.N."/>
            <person name="Litvintseva A.P."/>
        </authorList>
    </citation>
    <scope>NUCLEOTIDE SEQUENCE [LARGE SCALE GENOMIC DNA]</scope>
    <source>
        <strain evidence="2 3">B09383</strain>
    </source>
</reference>
<organism evidence="2 3">
    <name type="scientific">Candidozyma duobushaemuli</name>
    <dbReference type="NCBI Taxonomy" id="1231522"/>
    <lineage>
        <taxon>Eukaryota</taxon>
        <taxon>Fungi</taxon>
        <taxon>Dikarya</taxon>
        <taxon>Ascomycota</taxon>
        <taxon>Saccharomycotina</taxon>
        <taxon>Pichiomycetes</taxon>
        <taxon>Metschnikowiaceae</taxon>
        <taxon>Candidozyma</taxon>
    </lineage>
</organism>
<dbReference type="RefSeq" id="XP_025336564.1">
    <property type="nucleotide sequence ID" value="XM_025481946.1"/>
</dbReference>
<feature type="transmembrane region" description="Helical" evidence="1">
    <location>
        <begin position="263"/>
        <end position="284"/>
    </location>
</feature>
<feature type="transmembrane region" description="Helical" evidence="1">
    <location>
        <begin position="323"/>
        <end position="342"/>
    </location>
</feature>
<feature type="transmembrane region" description="Helical" evidence="1">
    <location>
        <begin position="80"/>
        <end position="97"/>
    </location>
</feature>
<keyword evidence="1" id="KW-1133">Transmembrane helix</keyword>
<accession>A0A2V1ADN7</accession>
<feature type="transmembrane region" description="Helical" evidence="1">
    <location>
        <begin position="166"/>
        <end position="186"/>
    </location>
</feature>
<name>A0A2V1ADN7_9ASCO</name>
<feature type="transmembrane region" description="Helical" evidence="1">
    <location>
        <begin position="227"/>
        <end position="251"/>
    </location>
</feature>
<evidence type="ECO:0000313" key="2">
    <source>
        <dbReference type="EMBL" id="PVH15624.1"/>
    </source>
</evidence>
<dbReference type="VEuPathDB" id="FungiDB:CXQ87_003470"/>
<feature type="transmembrane region" description="Helical" evidence="1">
    <location>
        <begin position="409"/>
        <end position="427"/>
    </location>
</feature>